<dbReference type="Pfam" id="PF26130">
    <property type="entry name" value="PB1-like"/>
    <property type="match status" value="1"/>
</dbReference>
<dbReference type="Proteomes" id="UP000634136">
    <property type="component" value="Unassembled WGS sequence"/>
</dbReference>
<dbReference type="InterPro" id="IPR056932">
    <property type="entry name" value="TPR_ESP1_2nd"/>
</dbReference>
<reference evidence="4" key="1">
    <citation type="submission" date="2020-09" db="EMBL/GenBank/DDBJ databases">
        <title>Genome-Enabled Discovery of Anthraquinone Biosynthesis in Senna tora.</title>
        <authorList>
            <person name="Kang S.-H."/>
            <person name="Pandey R.P."/>
            <person name="Lee C.-M."/>
            <person name="Sim J.-S."/>
            <person name="Jeong J.-T."/>
            <person name="Choi B.-S."/>
            <person name="Jung M."/>
            <person name="Ginzburg D."/>
            <person name="Zhao K."/>
            <person name="Won S.Y."/>
            <person name="Oh T.-J."/>
            <person name="Yu Y."/>
            <person name="Kim N.-H."/>
            <person name="Lee O.R."/>
            <person name="Lee T.-H."/>
            <person name="Bashyal P."/>
            <person name="Kim T.-S."/>
            <person name="Lee W.-H."/>
            <person name="Kawkins C."/>
            <person name="Kim C.-K."/>
            <person name="Kim J.S."/>
            <person name="Ahn B.O."/>
            <person name="Rhee S.Y."/>
            <person name="Sohng J.K."/>
        </authorList>
    </citation>
    <scope>NUCLEOTIDE SEQUENCE</scope>
    <source>
        <tissue evidence="4">Leaf</tissue>
    </source>
</reference>
<dbReference type="InterPro" id="IPR005314">
    <property type="entry name" value="Peptidase_C50"/>
</dbReference>
<evidence type="ECO:0000259" key="2">
    <source>
        <dbReference type="Pfam" id="PF25113"/>
    </source>
</evidence>
<gene>
    <name evidence="4" type="ORF">G2W53_041292</name>
</gene>
<feature type="domain" description="Separase-like second TPR repeats region" evidence="2">
    <location>
        <begin position="3"/>
        <end position="44"/>
    </location>
</feature>
<dbReference type="Pfam" id="PF25113">
    <property type="entry name" value="TPR_ESP1_2nd"/>
    <property type="match status" value="1"/>
</dbReference>
<evidence type="ECO:0000313" key="5">
    <source>
        <dbReference type="Proteomes" id="UP000634136"/>
    </source>
</evidence>
<protein>
    <submittedName>
        <fullName evidence="4">Separase isoform X1</fullName>
    </submittedName>
</protein>
<dbReference type="PANTHER" id="PTHR12792:SF0">
    <property type="entry name" value="SEPARIN"/>
    <property type="match status" value="1"/>
</dbReference>
<dbReference type="GO" id="GO:0006508">
    <property type="term" value="P:proteolysis"/>
    <property type="evidence" value="ECO:0007669"/>
    <property type="project" value="InterPro"/>
</dbReference>
<organism evidence="4 5">
    <name type="scientific">Senna tora</name>
    <dbReference type="NCBI Taxonomy" id="362788"/>
    <lineage>
        <taxon>Eukaryota</taxon>
        <taxon>Viridiplantae</taxon>
        <taxon>Streptophyta</taxon>
        <taxon>Embryophyta</taxon>
        <taxon>Tracheophyta</taxon>
        <taxon>Spermatophyta</taxon>
        <taxon>Magnoliopsida</taxon>
        <taxon>eudicotyledons</taxon>
        <taxon>Gunneridae</taxon>
        <taxon>Pentapetalae</taxon>
        <taxon>rosids</taxon>
        <taxon>fabids</taxon>
        <taxon>Fabales</taxon>
        <taxon>Fabaceae</taxon>
        <taxon>Caesalpinioideae</taxon>
        <taxon>Cassia clade</taxon>
        <taxon>Senna</taxon>
    </lineage>
</organism>
<name>A0A834SFH1_9FABA</name>
<evidence type="ECO:0000259" key="3">
    <source>
        <dbReference type="Pfam" id="PF26130"/>
    </source>
</evidence>
<dbReference type="OrthoDB" id="1751576at2759"/>
<feature type="compositionally biased region" description="Low complexity" evidence="1">
    <location>
        <begin position="510"/>
        <end position="528"/>
    </location>
</feature>
<evidence type="ECO:0000256" key="1">
    <source>
        <dbReference type="SAM" id="MobiDB-lite"/>
    </source>
</evidence>
<accession>A0A834SFH1</accession>
<dbReference type="GO" id="GO:0004197">
    <property type="term" value="F:cysteine-type endopeptidase activity"/>
    <property type="evidence" value="ECO:0007669"/>
    <property type="project" value="InterPro"/>
</dbReference>
<dbReference type="InterPro" id="IPR058594">
    <property type="entry name" value="PB1-like_dom_pln"/>
</dbReference>
<dbReference type="EMBL" id="JAAIUW010000013">
    <property type="protein sequence ID" value="KAF7802181.1"/>
    <property type="molecule type" value="Genomic_DNA"/>
</dbReference>
<feature type="compositionally biased region" description="Polar residues" evidence="1">
    <location>
        <begin position="553"/>
        <end position="562"/>
    </location>
</feature>
<dbReference type="GO" id="GO:0005737">
    <property type="term" value="C:cytoplasm"/>
    <property type="evidence" value="ECO:0007669"/>
    <property type="project" value="TreeGrafter"/>
</dbReference>
<feature type="region of interest" description="Disordered" evidence="1">
    <location>
        <begin position="509"/>
        <end position="576"/>
    </location>
</feature>
<dbReference type="PANTHER" id="PTHR12792">
    <property type="entry name" value="EXTRA SPINDLE POLES 1-RELATED"/>
    <property type="match status" value="1"/>
</dbReference>
<keyword evidence="5" id="KW-1185">Reference proteome</keyword>
<feature type="compositionally biased region" description="Polar residues" evidence="1">
    <location>
        <begin position="529"/>
        <end position="539"/>
    </location>
</feature>
<feature type="domain" description="PB1-like" evidence="3">
    <location>
        <begin position="410"/>
        <end position="505"/>
    </location>
</feature>
<dbReference type="GO" id="GO:0005634">
    <property type="term" value="C:nucleus"/>
    <property type="evidence" value="ECO:0007669"/>
    <property type="project" value="InterPro"/>
</dbReference>
<dbReference type="GO" id="GO:0051307">
    <property type="term" value="P:meiotic chromosome separation"/>
    <property type="evidence" value="ECO:0007669"/>
    <property type="project" value="TreeGrafter"/>
</dbReference>
<sequence length="576" mass="64653">MFAAHLNKAAEHYQQVTTPISMIMRLYAAGLVLISCHVRFGDGDLASFGVNEACTRSAFLLDILGLVDNHKIREKITNILKNWCVANDLFERLPAPIPVVKQWVKMECKRVKQVNKTNGSLTLYCLLSSSTKISMRNIGIILKQELLHMRKGVLLSRICHQMQMKIIAILLQDVYMNPESSFEKALTQVRKGKVLRPCGIESIKDCIQCFSEAITKQREISGGTCTNMDYLDHQLSVAYCLWALCTLEYRKSIRECPYKIDSSADNISVLTTGNSYKSALDKLNLFEWKNPISCPQDNSDESARDRQFDACFLANEENINMKSMREGSETKISAKHSRKNKIATKCLPKEQTLAVESDSSSEGNNVSVSNQFDKLSQEELTLKKAGCTVSSSCAVAFNEATHSIRFSSMEFFTIEVHYGGKLVGEPTFAYEGGNTRWFENCDIDRWSYWEVVDSLKELGIVRFGRLWFKLPGHSLENGLDPIKDDKDAMAIANVATKSRKVELYVSGLISDQPNPSNEPQPNSVPQSNTINDPQSNPINDPQPILTHLEPNPETHSQSNPQHEANKGKTKVVSISY</sequence>
<dbReference type="AlphaFoldDB" id="A0A834SFH1"/>
<proteinExistence type="predicted"/>
<dbReference type="GO" id="GO:0072686">
    <property type="term" value="C:mitotic spindle"/>
    <property type="evidence" value="ECO:0007669"/>
    <property type="project" value="TreeGrafter"/>
</dbReference>
<comment type="caution">
    <text evidence="4">The sequence shown here is derived from an EMBL/GenBank/DDBJ whole genome shotgun (WGS) entry which is preliminary data.</text>
</comment>
<evidence type="ECO:0000313" key="4">
    <source>
        <dbReference type="EMBL" id="KAF7802181.1"/>
    </source>
</evidence>